<evidence type="ECO:0000259" key="1">
    <source>
        <dbReference type="Pfam" id="PF20598"/>
    </source>
</evidence>
<evidence type="ECO:0000313" key="3">
    <source>
        <dbReference type="Proteomes" id="UP000523161"/>
    </source>
</evidence>
<name>A0A7Y5EHW1_9GAMM</name>
<comment type="caution">
    <text evidence="2">The sequence shown here is derived from an EMBL/GenBank/DDBJ whole genome shotgun (WGS) entry which is preliminary data.</text>
</comment>
<protein>
    <recommendedName>
        <fullName evidence="1">DUF6795 domain-containing protein</fullName>
    </recommendedName>
</protein>
<dbReference type="Pfam" id="PF20598">
    <property type="entry name" value="DUF6795"/>
    <property type="match status" value="1"/>
</dbReference>
<keyword evidence="3" id="KW-1185">Reference proteome</keyword>
<evidence type="ECO:0000313" key="2">
    <source>
        <dbReference type="EMBL" id="NRQ42854.1"/>
    </source>
</evidence>
<reference evidence="2 3" key="1">
    <citation type="submission" date="2020-06" db="EMBL/GenBank/DDBJ databases">
        <title>Rheinheimera sp. nov., a marine bacterium isolated from coastal.</title>
        <authorList>
            <person name="Yu Q."/>
            <person name="Qi Y."/>
            <person name="Pu J."/>
        </authorList>
    </citation>
    <scope>NUCLEOTIDE SEQUENCE [LARGE SCALE GENOMIC DNA]</scope>
    <source>
        <strain evidence="2 3">YQF-2</strain>
    </source>
</reference>
<accession>A0A7Y5EHW1</accession>
<dbReference type="AlphaFoldDB" id="A0A7Y5EHW1"/>
<feature type="domain" description="DUF6795" evidence="1">
    <location>
        <begin position="16"/>
        <end position="117"/>
    </location>
</feature>
<proteinExistence type="predicted"/>
<dbReference type="Proteomes" id="UP000523161">
    <property type="component" value="Unassembled WGS sequence"/>
</dbReference>
<gene>
    <name evidence="2" type="ORF">HRH59_09850</name>
</gene>
<sequence>MFSWFKKYDVHLSPAVQGTITLDGKPVAGIEVSRELTYDDDFIDKTTTAADGSFMFSAKSIRSGKPGSLAEMRTRQVISARYDNKQYLLWYLTTSSITPQQAVVKKLSALHCDLSNEELEHVFPNIEKPDFPHSTFSICRWTD</sequence>
<organism evidence="2 3">
    <name type="scientific">Rheinheimera lutimaris</name>
    <dbReference type="NCBI Taxonomy" id="2740584"/>
    <lineage>
        <taxon>Bacteria</taxon>
        <taxon>Pseudomonadati</taxon>
        <taxon>Pseudomonadota</taxon>
        <taxon>Gammaproteobacteria</taxon>
        <taxon>Chromatiales</taxon>
        <taxon>Chromatiaceae</taxon>
        <taxon>Rheinheimera</taxon>
    </lineage>
</organism>
<dbReference type="InterPro" id="IPR046474">
    <property type="entry name" value="DUF6795"/>
</dbReference>
<dbReference type="EMBL" id="JABSOD010000008">
    <property type="protein sequence ID" value="NRQ42854.1"/>
    <property type="molecule type" value="Genomic_DNA"/>
</dbReference>